<reference evidence="3 4" key="1">
    <citation type="journal article" date="2014" name="Mol. Plant">
        <title>Chromosome Scale Genome Assembly and Transcriptome Profiling of Nannochloropsis gaditana in Nitrogen Depletion.</title>
        <authorList>
            <person name="Corteggiani Carpinelli E."/>
            <person name="Telatin A."/>
            <person name="Vitulo N."/>
            <person name="Forcato C."/>
            <person name="D'Angelo M."/>
            <person name="Schiavon R."/>
            <person name="Vezzi A."/>
            <person name="Giacometti G.M."/>
            <person name="Morosinotto T."/>
            <person name="Valle G."/>
        </authorList>
    </citation>
    <scope>NUCLEOTIDE SEQUENCE [LARGE SCALE GENOMIC DNA]</scope>
    <source>
        <strain evidence="3 4">B-31</strain>
    </source>
</reference>
<protein>
    <submittedName>
        <fullName evidence="3">Uncharacterized protein</fullName>
    </submittedName>
</protein>
<evidence type="ECO:0000313" key="3">
    <source>
        <dbReference type="EMBL" id="EWM22255.1"/>
    </source>
</evidence>
<gene>
    <name evidence="3" type="ORF">Naga_100195g9</name>
</gene>
<comment type="caution">
    <text evidence="3">The sequence shown here is derived from an EMBL/GenBank/DDBJ whole genome shotgun (WGS) entry which is preliminary data.</text>
</comment>
<feature type="region of interest" description="Disordered" evidence="2">
    <location>
        <begin position="382"/>
        <end position="408"/>
    </location>
</feature>
<sequence length="408" mass="45409">MRGTFLVPSPIKLSINPSSIVLRMAGVACSTIPLFILTLRVDGEVAWKESHDAYVRRARSFICPLSSCKLPSLDSLVCTARTGGSATCAMVILAPFWSSYGASAKLVLLPLRPCSWIQSGGSHVRSVASMTNGSIGVSGKKQSVQDLFEALSWKRLDRKTLVDRARLMVAEKELELVKAVEETKRVLAEKESELVKAVEETKRVLAEKESELIKARAENKVELVTAHADARVLRVEARAIKAELENATFRLKAKNLEVLRLLGHSVNLRRAIESFQEEEVLPRLCLKPRGRVTVGMWERFMQAKPDIRRRVERQTPWRKSKIAAEMGHIYTTLSGRIHSSHQIGDAAVVIGTDVLTTEECLGVGALLYDFVPIEFHPPELMEKFERNEEEGTAEDVQDKAGKGEGERQ</sequence>
<evidence type="ECO:0000256" key="1">
    <source>
        <dbReference type="SAM" id="Coils"/>
    </source>
</evidence>
<proteinExistence type="predicted"/>
<dbReference type="EMBL" id="AZIL01002239">
    <property type="protein sequence ID" value="EWM22255.1"/>
    <property type="molecule type" value="Genomic_DNA"/>
</dbReference>
<dbReference type="OrthoDB" id="10325329at2759"/>
<keyword evidence="4" id="KW-1185">Reference proteome</keyword>
<dbReference type="AlphaFoldDB" id="W7T5I9"/>
<name>W7T5I9_9STRA</name>
<evidence type="ECO:0000256" key="2">
    <source>
        <dbReference type="SAM" id="MobiDB-lite"/>
    </source>
</evidence>
<organism evidence="3 4">
    <name type="scientific">Nannochloropsis gaditana</name>
    <dbReference type="NCBI Taxonomy" id="72520"/>
    <lineage>
        <taxon>Eukaryota</taxon>
        <taxon>Sar</taxon>
        <taxon>Stramenopiles</taxon>
        <taxon>Ochrophyta</taxon>
        <taxon>Eustigmatophyceae</taxon>
        <taxon>Eustigmatales</taxon>
        <taxon>Monodopsidaceae</taxon>
        <taxon>Nannochloropsis</taxon>
    </lineage>
</organism>
<dbReference type="Proteomes" id="UP000019335">
    <property type="component" value="Unassembled WGS sequence"/>
</dbReference>
<keyword evidence="1" id="KW-0175">Coiled coil</keyword>
<feature type="coiled-coil region" evidence="1">
    <location>
        <begin position="162"/>
        <end position="218"/>
    </location>
</feature>
<feature type="compositionally biased region" description="Basic and acidic residues" evidence="2">
    <location>
        <begin position="396"/>
        <end position="408"/>
    </location>
</feature>
<accession>W7T5I9</accession>
<evidence type="ECO:0000313" key="4">
    <source>
        <dbReference type="Proteomes" id="UP000019335"/>
    </source>
</evidence>